<keyword evidence="4" id="KW-0255">Endonuclease</keyword>
<reference evidence="8" key="2">
    <citation type="submission" date="2022-01" db="EMBL/GenBank/DDBJ databases">
        <authorList>
            <person name="Yamashiro T."/>
            <person name="Shiraishi A."/>
            <person name="Satake H."/>
            <person name="Nakayama K."/>
        </authorList>
    </citation>
    <scope>NUCLEOTIDE SEQUENCE</scope>
</reference>
<evidence type="ECO:0000256" key="4">
    <source>
        <dbReference type="ARBA" id="ARBA00022759"/>
    </source>
</evidence>
<evidence type="ECO:0000256" key="3">
    <source>
        <dbReference type="ARBA" id="ARBA00022722"/>
    </source>
</evidence>
<evidence type="ECO:0000259" key="7">
    <source>
        <dbReference type="Pfam" id="PF17917"/>
    </source>
</evidence>
<sequence>MTHLLEKETPFVFSKECVEVRSWGNVRPNIFNRYTMQARLSMTDAQSHYTTMEKELLAVVYAFEKFWPYLVLSKTIILLLQEFDIFISDKKGAENLAADHLSRLENPYQSELEKKEITEAFPLETLGMVTFCVSVPDNRYAVSNGSGYAVLIGWIEYAVLDREVDTPYPVEVDTPYSTVDQNSARIRRIFLMDTAYWSSE</sequence>
<evidence type="ECO:0000313" key="9">
    <source>
        <dbReference type="Proteomes" id="UP001151760"/>
    </source>
</evidence>
<feature type="domain" description="Reverse transcriptase RNase H-like" evidence="7">
    <location>
        <begin position="41"/>
        <end position="78"/>
    </location>
</feature>
<dbReference type="PANTHER" id="PTHR34072">
    <property type="entry name" value="ENZYMATIC POLYPROTEIN-RELATED"/>
    <property type="match status" value="1"/>
</dbReference>
<dbReference type="PANTHER" id="PTHR34072:SF44">
    <property type="entry name" value="RNA-DIRECTED DNA POLYMERASE"/>
    <property type="match status" value="1"/>
</dbReference>
<keyword evidence="5" id="KW-0378">Hydrolase</keyword>
<protein>
    <submittedName>
        <fullName evidence="8">Reverse transcriptase domain-containing protein</fullName>
    </submittedName>
</protein>
<keyword evidence="6 8" id="KW-0695">RNA-directed DNA polymerase</keyword>
<keyword evidence="1" id="KW-0808">Transferase</keyword>
<keyword evidence="9" id="KW-1185">Reference proteome</keyword>
<evidence type="ECO:0000256" key="5">
    <source>
        <dbReference type="ARBA" id="ARBA00022801"/>
    </source>
</evidence>
<proteinExistence type="predicted"/>
<evidence type="ECO:0000256" key="6">
    <source>
        <dbReference type="ARBA" id="ARBA00022918"/>
    </source>
</evidence>
<dbReference type="Proteomes" id="UP001151760">
    <property type="component" value="Unassembled WGS sequence"/>
</dbReference>
<evidence type="ECO:0000313" key="8">
    <source>
        <dbReference type="EMBL" id="GJT65108.1"/>
    </source>
</evidence>
<name>A0ABQ5FQC2_9ASTR</name>
<comment type="caution">
    <text evidence="8">The sequence shown here is derived from an EMBL/GenBank/DDBJ whole genome shotgun (WGS) entry which is preliminary data.</text>
</comment>
<dbReference type="InterPro" id="IPR041373">
    <property type="entry name" value="RT_RNaseH"/>
</dbReference>
<evidence type="ECO:0000256" key="1">
    <source>
        <dbReference type="ARBA" id="ARBA00022679"/>
    </source>
</evidence>
<dbReference type="Pfam" id="PF17917">
    <property type="entry name" value="RT_RNaseH"/>
    <property type="match status" value="1"/>
</dbReference>
<gene>
    <name evidence="8" type="ORF">Tco_1016588</name>
</gene>
<reference evidence="8" key="1">
    <citation type="journal article" date="2022" name="Int. J. Mol. Sci.">
        <title>Draft Genome of Tanacetum Coccineum: Genomic Comparison of Closely Related Tanacetum-Family Plants.</title>
        <authorList>
            <person name="Yamashiro T."/>
            <person name="Shiraishi A."/>
            <person name="Nakayama K."/>
            <person name="Satake H."/>
        </authorList>
    </citation>
    <scope>NUCLEOTIDE SEQUENCE</scope>
</reference>
<evidence type="ECO:0000256" key="2">
    <source>
        <dbReference type="ARBA" id="ARBA00022695"/>
    </source>
</evidence>
<keyword evidence="2" id="KW-0548">Nucleotidyltransferase</keyword>
<accession>A0ABQ5FQC2</accession>
<dbReference type="GO" id="GO:0003964">
    <property type="term" value="F:RNA-directed DNA polymerase activity"/>
    <property type="evidence" value="ECO:0007669"/>
    <property type="project" value="UniProtKB-KW"/>
</dbReference>
<dbReference type="EMBL" id="BQNB010017604">
    <property type="protein sequence ID" value="GJT65108.1"/>
    <property type="molecule type" value="Genomic_DNA"/>
</dbReference>
<keyword evidence="3" id="KW-0540">Nuclease</keyword>
<organism evidence="8 9">
    <name type="scientific">Tanacetum coccineum</name>
    <dbReference type="NCBI Taxonomy" id="301880"/>
    <lineage>
        <taxon>Eukaryota</taxon>
        <taxon>Viridiplantae</taxon>
        <taxon>Streptophyta</taxon>
        <taxon>Embryophyta</taxon>
        <taxon>Tracheophyta</taxon>
        <taxon>Spermatophyta</taxon>
        <taxon>Magnoliopsida</taxon>
        <taxon>eudicotyledons</taxon>
        <taxon>Gunneridae</taxon>
        <taxon>Pentapetalae</taxon>
        <taxon>asterids</taxon>
        <taxon>campanulids</taxon>
        <taxon>Asterales</taxon>
        <taxon>Asteraceae</taxon>
        <taxon>Asteroideae</taxon>
        <taxon>Anthemideae</taxon>
        <taxon>Anthemidinae</taxon>
        <taxon>Tanacetum</taxon>
    </lineage>
</organism>